<comment type="caution">
    <text evidence="1">The sequence shown here is derived from an EMBL/GenBank/DDBJ whole genome shotgun (WGS) entry which is preliminary data.</text>
</comment>
<organism evidence="1 2">
    <name type="scientific">Enterococcus florum</name>
    <dbReference type="NCBI Taxonomy" id="2480627"/>
    <lineage>
        <taxon>Bacteria</taxon>
        <taxon>Bacillati</taxon>
        <taxon>Bacillota</taxon>
        <taxon>Bacilli</taxon>
        <taxon>Lactobacillales</taxon>
        <taxon>Enterococcaceae</taxon>
        <taxon>Enterococcus</taxon>
    </lineage>
</organism>
<reference evidence="2" key="1">
    <citation type="submission" date="2019-02" db="EMBL/GenBank/DDBJ databases">
        <title>Draft genome sequence of Enterococcus sp. Gos25-1.</title>
        <authorList>
            <person name="Tanaka N."/>
            <person name="Shiwa Y."/>
            <person name="Fujita N."/>
        </authorList>
    </citation>
    <scope>NUCLEOTIDE SEQUENCE [LARGE SCALE GENOMIC DNA]</scope>
    <source>
        <strain evidence="2">Gos25-1</strain>
    </source>
</reference>
<name>A0A4P5P6Q0_9ENTE</name>
<keyword evidence="2" id="KW-1185">Reference proteome</keyword>
<dbReference type="EMBL" id="BJCC01000012">
    <property type="protein sequence ID" value="GCF93597.1"/>
    <property type="molecule type" value="Genomic_DNA"/>
</dbReference>
<evidence type="ECO:0000313" key="2">
    <source>
        <dbReference type="Proteomes" id="UP000290567"/>
    </source>
</evidence>
<gene>
    <name evidence="1" type="ORF">NRIC_14880</name>
</gene>
<evidence type="ECO:0000313" key="1">
    <source>
        <dbReference type="EMBL" id="GCF93597.1"/>
    </source>
</evidence>
<dbReference type="AlphaFoldDB" id="A0A4P5P6Q0"/>
<dbReference type="Proteomes" id="UP000290567">
    <property type="component" value="Unassembled WGS sequence"/>
</dbReference>
<dbReference type="RefSeq" id="WP_146622053.1">
    <property type="nucleotide sequence ID" value="NZ_BJCC01000012.1"/>
</dbReference>
<protein>
    <submittedName>
        <fullName evidence="1">Uncharacterized protein</fullName>
    </submittedName>
</protein>
<proteinExistence type="predicted"/>
<sequence length="409" mass="48347">MDAFRFGILMRWLHYSVDESQRWTPQEDFFNCFCRLLLSSLKNRKITDFEEVSISGWSRIIQGKIKRNRGIPQTYYREIEIEKIEEQYKKISKKLKDIENINVEYNGLEEHLAFDCKTVAEKFFEKVKNKEIFFNNLDEKYEQLLFSNKGNPYDIVAILFIVTLKLVSNYISPPKKEVERKHISLKSRITEDQKFIYDLLEYELIITDMEHVHPFCGNRSIDTYPYGSIEINFYTIEGMRNLIEWNSRISARTVLVNHTHIRGGHIGKIEVLLQTDIWNTKIILRGFTNPSSSLFDRDMDDLLKEKLGSNENNGRYKLSIGRFETLVDCSSWLDQYISQYTGQFFIIVLEGARIDINNVEEKEVIAVGNEEDIEIYNILKSLKERENIYLKIYTGIFKPYTGLRCWVLC</sequence>
<accession>A0A4P5P6Q0</accession>